<reference evidence="8 9" key="1">
    <citation type="submission" date="2020-02" db="EMBL/GenBank/DDBJ databases">
        <title>Pseudoroseicyclus tamarix, sp. nov., isolated from offshore sediment of a Tamarix chinensis forest.</title>
        <authorList>
            <person name="Gai Y."/>
        </authorList>
    </citation>
    <scope>NUCLEOTIDE SEQUENCE [LARGE SCALE GENOMIC DNA]</scope>
    <source>
        <strain evidence="8 9">CLL3-39</strain>
    </source>
</reference>
<dbReference type="PANTHER" id="PTHR42718:SF9">
    <property type="entry name" value="MAJOR FACILITATOR SUPERFAMILY MULTIDRUG TRANSPORTER MFSC"/>
    <property type="match status" value="1"/>
</dbReference>
<evidence type="ECO:0000256" key="3">
    <source>
        <dbReference type="ARBA" id="ARBA00022692"/>
    </source>
</evidence>
<feature type="transmembrane region" description="Helical" evidence="6">
    <location>
        <begin position="273"/>
        <end position="295"/>
    </location>
</feature>
<dbReference type="Proteomes" id="UP000474757">
    <property type="component" value="Unassembled WGS sequence"/>
</dbReference>
<evidence type="ECO:0000313" key="9">
    <source>
        <dbReference type="Proteomes" id="UP000474757"/>
    </source>
</evidence>
<keyword evidence="5 6" id="KW-0472">Membrane</keyword>
<feature type="transmembrane region" description="Helical" evidence="6">
    <location>
        <begin position="232"/>
        <end position="252"/>
    </location>
</feature>
<dbReference type="GO" id="GO:0022857">
    <property type="term" value="F:transmembrane transporter activity"/>
    <property type="evidence" value="ECO:0007669"/>
    <property type="project" value="InterPro"/>
</dbReference>
<feature type="transmembrane region" description="Helical" evidence="6">
    <location>
        <begin position="61"/>
        <end position="81"/>
    </location>
</feature>
<feature type="domain" description="Major facilitator superfamily (MFS) profile" evidence="7">
    <location>
        <begin position="24"/>
        <end position="461"/>
    </location>
</feature>
<comment type="caution">
    <text evidence="8">The sequence shown here is derived from an EMBL/GenBank/DDBJ whole genome shotgun (WGS) entry which is preliminary data.</text>
</comment>
<keyword evidence="3 6" id="KW-0812">Transmembrane</keyword>
<dbReference type="SUPFAM" id="SSF103473">
    <property type="entry name" value="MFS general substrate transporter"/>
    <property type="match status" value="1"/>
</dbReference>
<evidence type="ECO:0000256" key="4">
    <source>
        <dbReference type="ARBA" id="ARBA00022989"/>
    </source>
</evidence>
<name>A0A6B2JR19_9RHOB</name>
<dbReference type="InterPro" id="IPR011701">
    <property type="entry name" value="MFS"/>
</dbReference>
<feature type="transmembrane region" description="Helical" evidence="6">
    <location>
        <begin position="301"/>
        <end position="324"/>
    </location>
</feature>
<comment type="subcellular location">
    <subcellularLocation>
        <location evidence="1">Membrane</location>
        <topology evidence="1">Multi-pass membrane protein</topology>
    </subcellularLocation>
</comment>
<feature type="transmembrane region" description="Helical" evidence="6">
    <location>
        <begin position="114"/>
        <end position="135"/>
    </location>
</feature>
<dbReference type="EMBL" id="JAAGAB010000001">
    <property type="protein sequence ID" value="NDV00435.1"/>
    <property type="molecule type" value="Genomic_DNA"/>
</dbReference>
<dbReference type="PANTHER" id="PTHR42718">
    <property type="entry name" value="MAJOR FACILITATOR SUPERFAMILY MULTIDRUG TRANSPORTER MFSC"/>
    <property type="match status" value="1"/>
</dbReference>
<feature type="transmembrane region" description="Helical" evidence="6">
    <location>
        <begin position="88"/>
        <end position="108"/>
    </location>
</feature>
<gene>
    <name evidence="8" type="ORF">GZA08_05545</name>
</gene>
<keyword evidence="4 6" id="KW-1133">Transmembrane helix</keyword>
<accession>A0A6B2JR19</accession>
<feature type="transmembrane region" description="Helical" evidence="6">
    <location>
        <begin position="208"/>
        <end position="226"/>
    </location>
</feature>
<dbReference type="InterPro" id="IPR036259">
    <property type="entry name" value="MFS_trans_sf"/>
</dbReference>
<sequence>MTASPLPAVDPAPPRLLSPGSRGALALISAGIGMHAFNDLAIAASLPIALEDLGGLRRLPLLYALYFVAVVAGGLTSAQLRALVGARVLGLGACAAFLAGLGLMAGAGSPAPFLAGRALQGLSDGLIVALCYGLIPELFRQSLLPRVFAVESVVWATAAVLGPLLGGLATEGAGWRVAMLVAAPLAVLFLLCAAAVLEGSRGAPARKLAALLPAGLCLAGAAAIALSPLLPGGALLALPLGLALAALAFRLDGRLAAPFFPGGAFRSGAVGRGTWLILLMPVGHAASQVYLAFALREIWGLSPILVGFIIVTLALSWSGTAFVIGQLRSRAVFEAILRHAPAAQVAGALCIAGALASGTLPLLIAGQVLVGMAFGMSWGPAMQAIMAATPAGERSRTSSFMPSIQTAGSALGAGLAGLVAGATQLVGEVQAGTPAPAVLWLWGSTAAIALLALLAARGMRIGEADGE</sequence>
<evidence type="ECO:0000256" key="5">
    <source>
        <dbReference type="ARBA" id="ARBA00023136"/>
    </source>
</evidence>
<evidence type="ECO:0000256" key="2">
    <source>
        <dbReference type="ARBA" id="ARBA00022448"/>
    </source>
</evidence>
<feature type="transmembrane region" description="Helical" evidence="6">
    <location>
        <begin position="407"/>
        <end position="427"/>
    </location>
</feature>
<evidence type="ECO:0000259" key="7">
    <source>
        <dbReference type="PROSITE" id="PS50850"/>
    </source>
</evidence>
<evidence type="ECO:0000256" key="6">
    <source>
        <dbReference type="SAM" id="Phobius"/>
    </source>
</evidence>
<dbReference type="InterPro" id="IPR020846">
    <property type="entry name" value="MFS_dom"/>
</dbReference>
<organism evidence="8 9">
    <name type="scientific">Pseudoroseicyclus tamaricis</name>
    <dbReference type="NCBI Taxonomy" id="2705421"/>
    <lineage>
        <taxon>Bacteria</taxon>
        <taxon>Pseudomonadati</taxon>
        <taxon>Pseudomonadota</taxon>
        <taxon>Alphaproteobacteria</taxon>
        <taxon>Rhodobacterales</taxon>
        <taxon>Paracoccaceae</taxon>
        <taxon>Pseudoroseicyclus</taxon>
    </lineage>
</organism>
<dbReference type="RefSeq" id="WP_163890751.1">
    <property type="nucleotide sequence ID" value="NZ_JAAFYS010000001.1"/>
</dbReference>
<dbReference type="GO" id="GO:0016020">
    <property type="term" value="C:membrane"/>
    <property type="evidence" value="ECO:0007669"/>
    <property type="project" value="UniProtKB-SubCell"/>
</dbReference>
<protein>
    <submittedName>
        <fullName evidence="8">MFS transporter</fullName>
    </submittedName>
</protein>
<evidence type="ECO:0000313" key="8">
    <source>
        <dbReference type="EMBL" id="NDV00435.1"/>
    </source>
</evidence>
<evidence type="ECO:0000256" key="1">
    <source>
        <dbReference type="ARBA" id="ARBA00004141"/>
    </source>
</evidence>
<feature type="transmembrane region" description="Helical" evidence="6">
    <location>
        <begin position="175"/>
        <end position="196"/>
    </location>
</feature>
<keyword evidence="9" id="KW-1185">Reference proteome</keyword>
<feature type="transmembrane region" description="Helical" evidence="6">
    <location>
        <begin position="439"/>
        <end position="456"/>
    </location>
</feature>
<dbReference type="Gene3D" id="1.20.1250.20">
    <property type="entry name" value="MFS general substrate transporter like domains"/>
    <property type="match status" value="2"/>
</dbReference>
<feature type="transmembrane region" description="Helical" evidence="6">
    <location>
        <begin position="147"/>
        <end position="169"/>
    </location>
</feature>
<proteinExistence type="predicted"/>
<dbReference type="Pfam" id="PF07690">
    <property type="entry name" value="MFS_1"/>
    <property type="match status" value="1"/>
</dbReference>
<keyword evidence="2" id="KW-0813">Transport</keyword>
<dbReference type="AlphaFoldDB" id="A0A6B2JR19"/>
<dbReference type="PROSITE" id="PS50850">
    <property type="entry name" value="MFS"/>
    <property type="match status" value="1"/>
</dbReference>